<keyword evidence="2" id="KW-1185">Reference proteome</keyword>
<dbReference type="EMBL" id="JAIWJX010000002">
    <property type="protein sequence ID" value="MCK6257288.1"/>
    <property type="molecule type" value="Genomic_DNA"/>
</dbReference>
<evidence type="ECO:0000313" key="1">
    <source>
        <dbReference type="EMBL" id="MCK6257288.1"/>
    </source>
</evidence>
<proteinExistence type="predicted"/>
<dbReference type="AlphaFoldDB" id="A0A9X1XD95"/>
<gene>
    <name evidence="1" type="ORF">LCY76_11845</name>
</gene>
<name>A0A9X1XD95_9BACL</name>
<dbReference type="RefSeq" id="WP_248252804.1">
    <property type="nucleotide sequence ID" value="NZ_JAIWJX010000002.1"/>
</dbReference>
<evidence type="ECO:0000313" key="2">
    <source>
        <dbReference type="Proteomes" id="UP001139011"/>
    </source>
</evidence>
<accession>A0A9X1XD95</accession>
<reference evidence="1" key="1">
    <citation type="submission" date="2021-09" db="EMBL/GenBank/DDBJ databases">
        <title>Genome analysis of Fictibacillus sp. KIGAM418 isolated from marine sediment.</title>
        <authorList>
            <person name="Seo M.-J."/>
            <person name="Cho E.-S."/>
            <person name="Hwang C.Y."/>
        </authorList>
    </citation>
    <scope>NUCLEOTIDE SEQUENCE</scope>
    <source>
        <strain evidence="1">KIGAM418</strain>
    </source>
</reference>
<organism evidence="1 2">
    <name type="scientific">Fictibacillus marinisediminis</name>
    <dbReference type="NCBI Taxonomy" id="2878389"/>
    <lineage>
        <taxon>Bacteria</taxon>
        <taxon>Bacillati</taxon>
        <taxon>Bacillota</taxon>
        <taxon>Bacilli</taxon>
        <taxon>Bacillales</taxon>
        <taxon>Fictibacillaceae</taxon>
        <taxon>Fictibacillus</taxon>
    </lineage>
</organism>
<dbReference type="Proteomes" id="UP001139011">
    <property type="component" value="Unassembled WGS sequence"/>
</dbReference>
<sequence>MSKPKIIILWTVAVFFLYFAWSDFVQGQFKYSIFEGCVLEKDYSEKAVERGTNIQSLPNYTIRLSSGQAVSVPSPDFNSIKKGDHVIFIKQNGSISLYKRESQS</sequence>
<comment type="caution">
    <text evidence="1">The sequence shown here is derived from an EMBL/GenBank/DDBJ whole genome shotgun (WGS) entry which is preliminary data.</text>
</comment>
<protein>
    <submittedName>
        <fullName evidence="1">Uncharacterized protein</fullName>
    </submittedName>
</protein>